<name>A0ABV0MHD2_9TELE</name>
<reference evidence="10 11" key="1">
    <citation type="submission" date="2021-06" db="EMBL/GenBank/DDBJ databases">
        <authorList>
            <person name="Palmer J.M."/>
        </authorList>
    </citation>
    <scope>NUCLEOTIDE SEQUENCE [LARGE SCALE GENOMIC DNA]</scope>
    <source>
        <strain evidence="10 11">GA_2019</strain>
        <tissue evidence="10">Muscle</tissue>
    </source>
</reference>
<protein>
    <recommendedName>
        <fullName evidence="2">non-specific serine/threonine protein kinase</fullName>
        <ecNumber evidence="2">2.7.11.1</ecNumber>
    </recommendedName>
</protein>
<comment type="similarity">
    <text evidence="1">Belongs to the protein kinase superfamily. STE Ser/Thr protein kinase family. STE20 subfamily.</text>
</comment>
<evidence type="ECO:0000256" key="3">
    <source>
        <dbReference type="ARBA" id="ARBA00022527"/>
    </source>
</evidence>
<keyword evidence="9" id="KW-0812">Transmembrane</keyword>
<dbReference type="PANTHER" id="PTHR46538:SF1">
    <property type="entry name" value="NON-SPECIFIC SERINE_THREONINE PROTEIN KINASE"/>
    <property type="match status" value="1"/>
</dbReference>
<organism evidence="10 11">
    <name type="scientific">Goodea atripinnis</name>
    <dbReference type="NCBI Taxonomy" id="208336"/>
    <lineage>
        <taxon>Eukaryota</taxon>
        <taxon>Metazoa</taxon>
        <taxon>Chordata</taxon>
        <taxon>Craniata</taxon>
        <taxon>Vertebrata</taxon>
        <taxon>Euteleostomi</taxon>
        <taxon>Actinopterygii</taxon>
        <taxon>Neopterygii</taxon>
        <taxon>Teleostei</taxon>
        <taxon>Neoteleostei</taxon>
        <taxon>Acanthomorphata</taxon>
        <taxon>Ovalentaria</taxon>
        <taxon>Atherinomorphae</taxon>
        <taxon>Cyprinodontiformes</taxon>
        <taxon>Goodeidae</taxon>
        <taxon>Goodea</taxon>
    </lineage>
</organism>
<gene>
    <name evidence="10" type="ORF">GOODEAATRI_012637</name>
</gene>
<keyword evidence="4" id="KW-0597">Phosphoprotein</keyword>
<comment type="catalytic activity">
    <reaction evidence="7">
        <text>L-threonyl-[protein] + ATP = O-phospho-L-threonyl-[protein] + ADP + H(+)</text>
        <dbReference type="Rhea" id="RHEA:46608"/>
        <dbReference type="Rhea" id="RHEA-COMP:11060"/>
        <dbReference type="Rhea" id="RHEA-COMP:11605"/>
        <dbReference type="ChEBI" id="CHEBI:15378"/>
        <dbReference type="ChEBI" id="CHEBI:30013"/>
        <dbReference type="ChEBI" id="CHEBI:30616"/>
        <dbReference type="ChEBI" id="CHEBI:61977"/>
        <dbReference type="ChEBI" id="CHEBI:456216"/>
        <dbReference type="EC" id="2.7.11.1"/>
    </reaction>
</comment>
<keyword evidence="3" id="KW-0723">Serine/threonine-protein kinase</keyword>
<keyword evidence="9" id="KW-1133">Transmembrane helix</keyword>
<keyword evidence="5" id="KW-0808">Transferase</keyword>
<sequence>MQRYNQRLIEELKNKQNQERVRLPKIQRSDAKTRMAMFKKSLRITVTAALTPEQERERIKQNEKCHLLIEHETQKLKELDEEHSQEIKDWREKLRPRKKVCLLFISLLSKTSFFIQIQPIFLTLFFFAASFQALEEEFTRKLQEQEVFFKMSGESECLNPTTQSRVSKFYPIPNLQNSGL</sequence>
<accession>A0ABV0MHD2</accession>
<comment type="catalytic activity">
    <reaction evidence="8">
        <text>L-seryl-[protein] + ATP = O-phospho-L-seryl-[protein] + ADP + H(+)</text>
        <dbReference type="Rhea" id="RHEA:17989"/>
        <dbReference type="Rhea" id="RHEA-COMP:9863"/>
        <dbReference type="Rhea" id="RHEA-COMP:11604"/>
        <dbReference type="ChEBI" id="CHEBI:15378"/>
        <dbReference type="ChEBI" id="CHEBI:29999"/>
        <dbReference type="ChEBI" id="CHEBI:30616"/>
        <dbReference type="ChEBI" id="CHEBI:83421"/>
        <dbReference type="ChEBI" id="CHEBI:456216"/>
        <dbReference type="EC" id="2.7.11.1"/>
    </reaction>
</comment>
<feature type="transmembrane region" description="Helical" evidence="9">
    <location>
        <begin position="100"/>
        <end position="128"/>
    </location>
</feature>
<evidence type="ECO:0000256" key="2">
    <source>
        <dbReference type="ARBA" id="ARBA00012513"/>
    </source>
</evidence>
<keyword evidence="9" id="KW-0472">Membrane</keyword>
<dbReference type="InterPro" id="IPR022165">
    <property type="entry name" value="PKK"/>
</dbReference>
<evidence type="ECO:0000256" key="6">
    <source>
        <dbReference type="ARBA" id="ARBA00022777"/>
    </source>
</evidence>
<evidence type="ECO:0000313" key="10">
    <source>
        <dbReference type="EMBL" id="MEQ2158470.1"/>
    </source>
</evidence>
<proteinExistence type="inferred from homology"/>
<evidence type="ECO:0000256" key="1">
    <source>
        <dbReference type="ARBA" id="ARBA00008874"/>
    </source>
</evidence>
<evidence type="ECO:0000313" key="11">
    <source>
        <dbReference type="Proteomes" id="UP001476798"/>
    </source>
</evidence>
<evidence type="ECO:0000256" key="4">
    <source>
        <dbReference type="ARBA" id="ARBA00022553"/>
    </source>
</evidence>
<evidence type="ECO:0000256" key="9">
    <source>
        <dbReference type="SAM" id="Phobius"/>
    </source>
</evidence>
<evidence type="ECO:0000256" key="7">
    <source>
        <dbReference type="ARBA" id="ARBA00047899"/>
    </source>
</evidence>
<evidence type="ECO:0000256" key="8">
    <source>
        <dbReference type="ARBA" id="ARBA00048679"/>
    </source>
</evidence>
<evidence type="ECO:0000256" key="5">
    <source>
        <dbReference type="ARBA" id="ARBA00022679"/>
    </source>
</evidence>
<keyword evidence="11" id="KW-1185">Reference proteome</keyword>
<dbReference type="PANTHER" id="PTHR46538">
    <property type="entry name" value="PROTEIN KINASE DOMAIN-CONTAINING PROTEIN"/>
    <property type="match status" value="1"/>
</dbReference>
<keyword evidence="6" id="KW-0418">Kinase</keyword>
<dbReference type="EC" id="2.7.11.1" evidence="2"/>
<dbReference type="EMBL" id="JAHRIO010000817">
    <property type="protein sequence ID" value="MEQ2158470.1"/>
    <property type="molecule type" value="Genomic_DNA"/>
</dbReference>
<dbReference type="Proteomes" id="UP001476798">
    <property type="component" value="Unassembled WGS sequence"/>
</dbReference>
<dbReference type="Pfam" id="PF12474">
    <property type="entry name" value="PKK"/>
    <property type="match status" value="1"/>
</dbReference>
<dbReference type="InterPro" id="IPR051585">
    <property type="entry name" value="STE20_Ser/Thr_Kinases"/>
</dbReference>
<comment type="caution">
    <text evidence="10">The sequence shown here is derived from an EMBL/GenBank/DDBJ whole genome shotgun (WGS) entry which is preliminary data.</text>
</comment>